<accession>A0A096CD63</accession>
<organism evidence="2 3">
    <name type="scientific">Prevotella bivia DNF00320</name>
    <dbReference type="NCBI Taxonomy" id="1401068"/>
    <lineage>
        <taxon>Bacteria</taxon>
        <taxon>Pseudomonadati</taxon>
        <taxon>Bacteroidota</taxon>
        <taxon>Bacteroidia</taxon>
        <taxon>Bacteroidales</taxon>
        <taxon>Prevotellaceae</taxon>
        <taxon>Prevotella</taxon>
    </lineage>
</organism>
<protein>
    <submittedName>
        <fullName evidence="2">Uncharacterized protein</fullName>
    </submittedName>
</protein>
<proteinExistence type="predicted"/>
<evidence type="ECO:0000313" key="3">
    <source>
        <dbReference type="Proteomes" id="UP000029525"/>
    </source>
</evidence>
<feature type="compositionally biased region" description="Basic and acidic residues" evidence="1">
    <location>
        <begin position="34"/>
        <end position="50"/>
    </location>
</feature>
<feature type="region of interest" description="Disordered" evidence="1">
    <location>
        <begin position="29"/>
        <end position="66"/>
    </location>
</feature>
<dbReference type="EMBL" id="JRNQ01000099">
    <property type="protein sequence ID" value="KGF43189.1"/>
    <property type="molecule type" value="Genomic_DNA"/>
</dbReference>
<sequence>MKTSEKKMYVSPNCHVYILDNSNELMAASPEIKPTTKTEKWVEDGDKKLDNTNPFVWTDEKPDPWD</sequence>
<evidence type="ECO:0000256" key="1">
    <source>
        <dbReference type="SAM" id="MobiDB-lite"/>
    </source>
</evidence>
<evidence type="ECO:0000313" key="2">
    <source>
        <dbReference type="EMBL" id="KGF43189.1"/>
    </source>
</evidence>
<gene>
    <name evidence="2" type="ORF">HMPREF0647_10445</name>
</gene>
<comment type="caution">
    <text evidence="2">The sequence shown here is derived from an EMBL/GenBank/DDBJ whole genome shotgun (WGS) entry which is preliminary data.</text>
</comment>
<dbReference type="Proteomes" id="UP000029525">
    <property type="component" value="Unassembled WGS sequence"/>
</dbReference>
<dbReference type="AlphaFoldDB" id="A0A096CD63"/>
<reference evidence="2 3" key="1">
    <citation type="submission" date="2014-07" db="EMBL/GenBank/DDBJ databases">
        <authorList>
            <person name="McCorrison J."/>
            <person name="Sanka R."/>
            <person name="Torralba M."/>
            <person name="Gillis M."/>
            <person name="Haft D.H."/>
            <person name="Methe B."/>
            <person name="Sutton G."/>
            <person name="Nelson K.E."/>
        </authorList>
    </citation>
    <scope>NUCLEOTIDE SEQUENCE [LARGE SCALE GENOMIC DNA]</scope>
    <source>
        <strain evidence="2 3">DNF00320</strain>
    </source>
</reference>
<name>A0A096CD63_9BACT</name>